<name>A0A2W0HHT6_9BACI</name>
<proteinExistence type="predicted"/>
<dbReference type="GO" id="GO:0030246">
    <property type="term" value="F:carbohydrate binding"/>
    <property type="evidence" value="ECO:0007669"/>
    <property type="project" value="InterPro"/>
</dbReference>
<dbReference type="InterPro" id="IPR012341">
    <property type="entry name" value="6hp_glycosidase-like_sf"/>
</dbReference>
<comment type="caution">
    <text evidence="2">The sequence shown here is derived from an EMBL/GenBank/DDBJ whole genome shotgun (WGS) entry which is preliminary data.</text>
</comment>
<dbReference type="AlphaFoldDB" id="A0A2W0HHT6"/>
<organism evidence="2 3">
    <name type="scientific">Alteribacter lacisalsi</name>
    <dbReference type="NCBI Taxonomy" id="2045244"/>
    <lineage>
        <taxon>Bacteria</taxon>
        <taxon>Bacillati</taxon>
        <taxon>Bacillota</taxon>
        <taxon>Bacilli</taxon>
        <taxon>Bacillales</taxon>
        <taxon>Bacillaceae</taxon>
        <taxon>Alteribacter</taxon>
    </lineage>
</organism>
<feature type="domain" description="GH15-like" evidence="1">
    <location>
        <begin position="260"/>
        <end position="586"/>
    </location>
</feature>
<keyword evidence="3" id="KW-1185">Reference proteome</keyword>
<dbReference type="Proteomes" id="UP000248066">
    <property type="component" value="Unassembled WGS sequence"/>
</dbReference>
<dbReference type="Gene3D" id="1.50.10.10">
    <property type="match status" value="1"/>
</dbReference>
<accession>A0A2W0HHT6</accession>
<dbReference type="InterPro" id="IPR008928">
    <property type="entry name" value="6-hairpin_glycosidase_sf"/>
</dbReference>
<dbReference type="EMBL" id="PDOF01000002">
    <property type="protein sequence ID" value="PYZ96522.1"/>
    <property type="molecule type" value="Genomic_DNA"/>
</dbReference>
<dbReference type="GO" id="GO:0005975">
    <property type="term" value="P:carbohydrate metabolic process"/>
    <property type="evidence" value="ECO:0007669"/>
    <property type="project" value="InterPro"/>
</dbReference>
<dbReference type="InterPro" id="IPR011613">
    <property type="entry name" value="GH15-like"/>
</dbReference>
<dbReference type="GO" id="GO:0004553">
    <property type="term" value="F:hydrolase activity, hydrolyzing O-glycosyl compounds"/>
    <property type="evidence" value="ECO:0007669"/>
    <property type="project" value="TreeGrafter"/>
</dbReference>
<dbReference type="PANTHER" id="PTHR31616:SF0">
    <property type="entry name" value="GLUCAN 1,4-ALPHA-GLUCOSIDASE"/>
    <property type="match status" value="1"/>
</dbReference>
<dbReference type="Pfam" id="PF00723">
    <property type="entry name" value="Glyco_hydro_15"/>
    <property type="match status" value="1"/>
</dbReference>
<sequence>MKKKPFLIDALTGNSKTLVSYNKKGQMERLFWPRIDSFQQLEEINIGVYLPKARRTTYFHEDGWEHSQRYEEETNILINEIRHAHLPVTVTQFSYVLPDRDVIVHDYIFNGDTEVLEGALLMVDAAFNLEHQSRYQSVYFSRESQTHVHYLNKTAVAIGSGNGVDGFESGRNEIGARRNDLNGKEEVNKQGGAISFHLNGAGEGQAVSVHFAMSSAPKEAERLCRETLADKQETLYEQTAAHWQNHLALAEKQEIEDPLRKKLYDRSLLTFALLYDKENGSFIAGPEVDEDYVYSGGYGYCWGRDAAYIATAADVAGYHDMVKAFYQSMLEIQEPNGSWNQRHFTDGSLAPVWGLQIDEPGSILWGLSGHLLRTENEAFAHKAWPQLKRGAEFLLSFIDEETKLPLPSKDLWEKRSGEHQYSAAAVYGGLSGVVKVARWLGISEEDFVTRCEEACREMKEAVLTRGWSEEEQCFLRSLYLEVDELAYLRAKESGEEVAFREDKNGFTSYYKVEDPTVDISLLGLSVPFGMIDPHDPKMVKTAEKIREQLTSPVIGGIERFPGDIYIEGNPWMLTTLWLAQYYQAVDRHEEADELIDWVGRFTPELGLIPEQVDKFSGEPAWVMPLTWSHAMYVLALKESK</sequence>
<gene>
    <name evidence="2" type="ORF">CR205_12460</name>
</gene>
<dbReference type="PANTHER" id="PTHR31616">
    <property type="entry name" value="TREHALASE"/>
    <property type="match status" value="1"/>
</dbReference>
<dbReference type="Gene3D" id="2.70.98.10">
    <property type="match status" value="1"/>
</dbReference>
<dbReference type="OrthoDB" id="3902805at2"/>
<reference evidence="2 3" key="1">
    <citation type="submission" date="2017-10" db="EMBL/GenBank/DDBJ databases">
        <title>Bacillus sp. nov., a halophilic bacterium isolated from a Yangshapao Lake.</title>
        <authorList>
            <person name="Wang H."/>
        </authorList>
    </citation>
    <scope>NUCLEOTIDE SEQUENCE [LARGE SCALE GENOMIC DNA]</scope>
    <source>
        <strain evidence="2 3">YSP-3</strain>
    </source>
</reference>
<protein>
    <submittedName>
        <fullName evidence="2">Glycoside hydrolase family 15</fullName>
    </submittedName>
</protein>
<keyword evidence="2" id="KW-0378">Hydrolase</keyword>
<dbReference type="RefSeq" id="WP_110520293.1">
    <property type="nucleotide sequence ID" value="NZ_PDOF01000002.1"/>
</dbReference>
<evidence type="ECO:0000259" key="1">
    <source>
        <dbReference type="Pfam" id="PF00723"/>
    </source>
</evidence>
<dbReference type="SUPFAM" id="SSF48208">
    <property type="entry name" value="Six-hairpin glycosidases"/>
    <property type="match status" value="1"/>
</dbReference>
<dbReference type="InterPro" id="IPR014718">
    <property type="entry name" value="GH-type_carb-bd"/>
</dbReference>
<evidence type="ECO:0000313" key="2">
    <source>
        <dbReference type="EMBL" id="PYZ96522.1"/>
    </source>
</evidence>
<evidence type="ECO:0000313" key="3">
    <source>
        <dbReference type="Proteomes" id="UP000248066"/>
    </source>
</evidence>